<accession>S8DQ33</accession>
<feature type="region of interest" description="Disordered" evidence="11">
    <location>
        <begin position="177"/>
        <end position="276"/>
    </location>
</feature>
<feature type="non-terminal residue" evidence="14">
    <location>
        <position position="1"/>
    </location>
</feature>
<dbReference type="InterPro" id="IPR036378">
    <property type="entry name" value="FAS1_dom_sf"/>
</dbReference>
<evidence type="ECO:0000256" key="12">
    <source>
        <dbReference type="SAM" id="SignalP"/>
    </source>
</evidence>
<evidence type="ECO:0000256" key="7">
    <source>
        <dbReference type="ARBA" id="ARBA00023136"/>
    </source>
</evidence>
<dbReference type="OrthoDB" id="694090at2759"/>
<dbReference type="PANTHER" id="PTHR32382:SF6">
    <property type="entry name" value="FASCICLIN-LIKE ARABINOGALACTAN PROTEIN 14"/>
    <property type="match status" value="1"/>
</dbReference>
<dbReference type="GO" id="GO:0098552">
    <property type="term" value="C:side of membrane"/>
    <property type="evidence" value="ECO:0007669"/>
    <property type="project" value="UniProtKB-KW"/>
</dbReference>
<dbReference type="InterPro" id="IPR000782">
    <property type="entry name" value="FAS1_domain"/>
</dbReference>
<evidence type="ECO:0000256" key="10">
    <source>
        <dbReference type="ARBA" id="ARBA00024686"/>
    </source>
</evidence>
<feature type="signal peptide" evidence="12">
    <location>
        <begin position="1"/>
        <end position="22"/>
    </location>
</feature>
<keyword evidence="7" id="KW-0472">Membrane</keyword>
<sequence>IAMKTSPFLFIFFFSLFRTLAGFNITHILEQYPDFDSFNNFLTQAKLASQINSRQTITVLAVDNGGVSSLSGMSSDAMKNVLSAHVVLDYYDEAKLHKLSNKSAILTTLFQSSGLGRGQQGFLNVTILSGGKVAFGSAVAGAPLGANLVKSVFSQPYNVSVLQVSSLIIPPGIDSATNATSPPSNRVPVPAPPPPVANPGPHPSAAASPEATSDSPQAAAEVPSPATGTNDSPASSPAADSPSVETPSASVPAGDSPSASVPAADTPASDTPSSGS</sequence>
<dbReference type="EMBL" id="AUSU01004356">
    <property type="protein sequence ID" value="EPS65223.1"/>
    <property type="molecule type" value="Genomic_DNA"/>
</dbReference>
<keyword evidence="4" id="KW-0336">GPI-anchor</keyword>
<dbReference type="Proteomes" id="UP000015453">
    <property type="component" value="Unassembled WGS sequence"/>
</dbReference>
<keyword evidence="6" id="KW-0654">Proteoglycan</keyword>
<evidence type="ECO:0000313" key="14">
    <source>
        <dbReference type="EMBL" id="EPS65223.1"/>
    </source>
</evidence>
<comment type="caution">
    <text evidence="14">The sequence shown here is derived from an EMBL/GenBank/DDBJ whole genome shotgun (WGS) entry which is preliminary data.</text>
</comment>
<evidence type="ECO:0000259" key="13">
    <source>
        <dbReference type="PROSITE" id="PS50213"/>
    </source>
</evidence>
<evidence type="ECO:0000256" key="11">
    <source>
        <dbReference type="SAM" id="MobiDB-lite"/>
    </source>
</evidence>
<proteinExistence type="inferred from homology"/>
<dbReference type="GO" id="GO:0005886">
    <property type="term" value="C:plasma membrane"/>
    <property type="evidence" value="ECO:0007669"/>
    <property type="project" value="UniProtKB-SubCell"/>
</dbReference>
<feature type="compositionally biased region" description="Low complexity" evidence="11">
    <location>
        <begin position="231"/>
        <end position="243"/>
    </location>
</feature>
<feature type="non-terminal residue" evidence="14">
    <location>
        <position position="276"/>
    </location>
</feature>
<dbReference type="Pfam" id="PF02469">
    <property type="entry name" value="Fasciclin"/>
    <property type="match status" value="1"/>
</dbReference>
<evidence type="ECO:0000256" key="5">
    <source>
        <dbReference type="ARBA" id="ARBA00022729"/>
    </source>
</evidence>
<feature type="chain" id="PRO_5004562446" description="FAS1 domain-containing protein" evidence="12">
    <location>
        <begin position="23"/>
        <end position="276"/>
    </location>
</feature>
<dbReference type="PANTHER" id="PTHR32382">
    <property type="entry name" value="FASCICLIN-LIKE ARABINOGALACTAN PROTEIN"/>
    <property type="match status" value="1"/>
</dbReference>
<evidence type="ECO:0000256" key="6">
    <source>
        <dbReference type="ARBA" id="ARBA00022974"/>
    </source>
</evidence>
<evidence type="ECO:0000313" key="15">
    <source>
        <dbReference type="Proteomes" id="UP000015453"/>
    </source>
</evidence>
<organism evidence="14 15">
    <name type="scientific">Genlisea aurea</name>
    <dbReference type="NCBI Taxonomy" id="192259"/>
    <lineage>
        <taxon>Eukaryota</taxon>
        <taxon>Viridiplantae</taxon>
        <taxon>Streptophyta</taxon>
        <taxon>Embryophyta</taxon>
        <taxon>Tracheophyta</taxon>
        <taxon>Spermatophyta</taxon>
        <taxon>Magnoliopsida</taxon>
        <taxon>eudicotyledons</taxon>
        <taxon>Gunneridae</taxon>
        <taxon>Pentapetalae</taxon>
        <taxon>asterids</taxon>
        <taxon>lamiids</taxon>
        <taxon>Lamiales</taxon>
        <taxon>Lentibulariaceae</taxon>
        <taxon>Genlisea</taxon>
    </lineage>
</organism>
<dbReference type="PROSITE" id="PS50213">
    <property type="entry name" value="FAS1"/>
    <property type="match status" value="1"/>
</dbReference>
<evidence type="ECO:0000256" key="1">
    <source>
        <dbReference type="ARBA" id="ARBA00004609"/>
    </source>
</evidence>
<feature type="compositionally biased region" description="Pro residues" evidence="11">
    <location>
        <begin position="189"/>
        <end position="202"/>
    </location>
</feature>
<dbReference type="FunFam" id="2.30.180.10:FF:000015">
    <property type="entry name" value="Fasciclin-like arabinogalactan protein 3"/>
    <property type="match status" value="1"/>
</dbReference>
<gene>
    <name evidence="14" type="ORF">M569_09558</name>
</gene>
<keyword evidence="3" id="KW-1003">Cell membrane</keyword>
<comment type="subcellular location">
    <subcellularLocation>
        <location evidence="1">Cell membrane</location>
        <topology evidence="1">Lipid-anchor</topology>
        <topology evidence="1">GPI-anchor</topology>
    </subcellularLocation>
</comment>
<name>S8DQ33_9LAMI</name>
<evidence type="ECO:0000256" key="8">
    <source>
        <dbReference type="ARBA" id="ARBA00023180"/>
    </source>
</evidence>
<evidence type="ECO:0000256" key="3">
    <source>
        <dbReference type="ARBA" id="ARBA00022475"/>
    </source>
</evidence>
<reference evidence="14 15" key="1">
    <citation type="journal article" date="2013" name="BMC Genomics">
        <title>The miniature genome of a carnivorous plant Genlisea aurea contains a low number of genes and short non-coding sequences.</title>
        <authorList>
            <person name="Leushkin E.V."/>
            <person name="Sutormin R.A."/>
            <person name="Nabieva E.R."/>
            <person name="Penin A.A."/>
            <person name="Kondrashov A.S."/>
            <person name="Logacheva M.D."/>
        </authorList>
    </citation>
    <scope>NUCLEOTIDE SEQUENCE [LARGE SCALE GENOMIC DNA]</scope>
</reference>
<dbReference type="SUPFAM" id="SSF82153">
    <property type="entry name" value="FAS1 domain"/>
    <property type="match status" value="1"/>
</dbReference>
<keyword evidence="15" id="KW-1185">Reference proteome</keyword>
<feature type="domain" description="FAS1" evidence="13">
    <location>
        <begin position="22"/>
        <end position="168"/>
    </location>
</feature>
<protein>
    <recommendedName>
        <fullName evidence="13">FAS1 domain-containing protein</fullName>
    </recommendedName>
</protein>
<dbReference type="InterPro" id="IPR033254">
    <property type="entry name" value="Plant_FLA"/>
</dbReference>
<evidence type="ECO:0000256" key="2">
    <source>
        <dbReference type="ARBA" id="ARBA00007843"/>
    </source>
</evidence>
<evidence type="ECO:0000256" key="9">
    <source>
        <dbReference type="ARBA" id="ARBA00023288"/>
    </source>
</evidence>
<dbReference type="AlphaFoldDB" id="S8DQ33"/>
<keyword evidence="9" id="KW-0449">Lipoprotein</keyword>
<keyword evidence="5 12" id="KW-0732">Signal</keyword>
<comment type="function">
    <text evidence="10">May be a cell surface adhesion protein.</text>
</comment>
<evidence type="ECO:0000256" key="4">
    <source>
        <dbReference type="ARBA" id="ARBA00022622"/>
    </source>
</evidence>
<keyword evidence="8" id="KW-0325">Glycoprotein</keyword>
<dbReference type="Gene3D" id="2.30.180.10">
    <property type="entry name" value="FAS1 domain"/>
    <property type="match status" value="1"/>
</dbReference>
<comment type="similarity">
    <text evidence="2">Belongs to the fasciclin-like AGP family.</text>
</comment>